<dbReference type="Proteomes" id="UP000595437">
    <property type="component" value="Chromosome 13"/>
</dbReference>
<dbReference type="PANTHER" id="PTHR47160:SF10">
    <property type="entry name" value="MULE TRANSPOSASE DOMAIN-CONTAINING PROTEIN"/>
    <property type="match status" value="1"/>
</dbReference>
<dbReference type="AlphaFoldDB" id="A0A7T8GVE9"/>
<dbReference type="OrthoDB" id="6347550at2759"/>
<organism evidence="1 2">
    <name type="scientific">Caligus rogercresseyi</name>
    <name type="common">Sea louse</name>
    <dbReference type="NCBI Taxonomy" id="217165"/>
    <lineage>
        <taxon>Eukaryota</taxon>
        <taxon>Metazoa</taxon>
        <taxon>Ecdysozoa</taxon>
        <taxon>Arthropoda</taxon>
        <taxon>Crustacea</taxon>
        <taxon>Multicrustacea</taxon>
        <taxon>Hexanauplia</taxon>
        <taxon>Copepoda</taxon>
        <taxon>Siphonostomatoida</taxon>
        <taxon>Caligidae</taxon>
        <taxon>Caligus</taxon>
    </lineage>
</organism>
<reference evidence="2" key="1">
    <citation type="submission" date="2021-01" db="EMBL/GenBank/DDBJ databases">
        <title>Caligus Genome Assembly.</title>
        <authorList>
            <person name="Gallardo-Escarate C."/>
        </authorList>
    </citation>
    <scope>NUCLEOTIDE SEQUENCE [LARGE SCALE GENOMIC DNA]</scope>
</reference>
<proteinExistence type="predicted"/>
<evidence type="ECO:0000313" key="1">
    <source>
        <dbReference type="EMBL" id="QQP38549.1"/>
    </source>
</evidence>
<dbReference type="EMBL" id="CP045902">
    <property type="protein sequence ID" value="QQP38549.1"/>
    <property type="molecule type" value="Genomic_DNA"/>
</dbReference>
<dbReference type="PANTHER" id="PTHR47160">
    <property type="entry name" value="PUTATIVE-RELATED"/>
    <property type="match status" value="1"/>
</dbReference>
<gene>
    <name evidence="1" type="ORF">FKW44_019154</name>
</gene>
<accession>A0A7T8GVE9</accession>
<evidence type="ECO:0000313" key="2">
    <source>
        <dbReference type="Proteomes" id="UP000595437"/>
    </source>
</evidence>
<name>A0A7T8GVE9_CALRO</name>
<sequence length="207" mass="23931">MRRNFKECKARLHMDPNDQIVREVNQHTHAPDSGKVGAVKVIHSIKCRTNNTVESPQQILSHEMVGVSQEVSVNSPFLRSVRRNIRRHRQQRTSAPVPQSRREINIPEILTKSSIGERFILFDSGYGVQDRMLIFATDHCLNLLESSQNWFCDGTFKVVPTIFFQLFTIHAKVRDFVIPCVYALLPNKTQCFQELFNCNPRLSRKPL</sequence>
<evidence type="ECO:0008006" key="3">
    <source>
        <dbReference type="Google" id="ProtNLM"/>
    </source>
</evidence>
<keyword evidence="2" id="KW-1185">Reference proteome</keyword>
<protein>
    <recommendedName>
        <fullName evidence="3">FLYWCH-type domain-containing protein</fullName>
    </recommendedName>
</protein>